<dbReference type="OMA" id="LALREWD"/>
<dbReference type="AlphaFoldDB" id="A0A3E2H4R4"/>
<dbReference type="STRING" id="5539.A0A3E2H4R4"/>
<protein>
    <recommendedName>
        <fullName evidence="3">FAS1 domain-containing protein</fullName>
    </recommendedName>
</protein>
<dbReference type="EMBL" id="NCSJ02000166">
    <property type="protein sequence ID" value="RFU28369.1"/>
    <property type="molecule type" value="Genomic_DNA"/>
</dbReference>
<accession>A0A3E2H4R4</accession>
<evidence type="ECO:0000256" key="2">
    <source>
        <dbReference type="SAM" id="MobiDB-lite"/>
    </source>
</evidence>
<name>A0A3E2H4R4_SCYLI</name>
<keyword evidence="1" id="KW-0732">Signal</keyword>
<dbReference type="InterPro" id="IPR000782">
    <property type="entry name" value="FAS1_domain"/>
</dbReference>
<organism evidence="4 5">
    <name type="scientific">Scytalidium lignicola</name>
    <name type="common">Hyphomycete</name>
    <dbReference type="NCBI Taxonomy" id="5539"/>
    <lineage>
        <taxon>Eukaryota</taxon>
        <taxon>Fungi</taxon>
        <taxon>Dikarya</taxon>
        <taxon>Ascomycota</taxon>
        <taxon>Pezizomycotina</taxon>
        <taxon>Leotiomycetes</taxon>
        <taxon>Leotiomycetes incertae sedis</taxon>
        <taxon>Scytalidium</taxon>
    </lineage>
</organism>
<feature type="region of interest" description="Disordered" evidence="2">
    <location>
        <begin position="1"/>
        <end position="20"/>
    </location>
</feature>
<dbReference type="PANTHER" id="PTHR28156:SF1">
    <property type="entry name" value="FAS1 DOMAIN-CONTAINING PROTEIN YDR262W"/>
    <property type="match status" value="1"/>
</dbReference>
<comment type="caution">
    <text evidence="4">The sequence shown here is derived from an EMBL/GenBank/DDBJ whole genome shotgun (WGS) entry which is preliminary data.</text>
</comment>
<evidence type="ECO:0000313" key="4">
    <source>
        <dbReference type="EMBL" id="RFU28369.1"/>
    </source>
</evidence>
<evidence type="ECO:0000256" key="1">
    <source>
        <dbReference type="ARBA" id="ARBA00022729"/>
    </source>
</evidence>
<keyword evidence="5" id="KW-1185">Reference proteome</keyword>
<feature type="domain" description="FAS1" evidence="3">
    <location>
        <begin position="99"/>
        <end position="246"/>
    </location>
</feature>
<dbReference type="OrthoDB" id="5551751at2759"/>
<dbReference type="SUPFAM" id="SSF82153">
    <property type="entry name" value="FAS1 domain"/>
    <property type="match status" value="1"/>
</dbReference>
<reference evidence="4 5" key="1">
    <citation type="submission" date="2018-05" db="EMBL/GenBank/DDBJ databases">
        <title>Draft genome sequence of Scytalidium lignicola DSM 105466, a ubiquitous saprotrophic fungus.</title>
        <authorList>
            <person name="Buettner E."/>
            <person name="Gebauer A.M."/>
            <person name="Hofrichter M."/>
            <person name="Liers C."/>
            <person name="Kellner H."/>
        </authorList>
    </citation>
    <scope>NUCLEOTIDE SEQUENCE [LARGE SCALE GENOMIC DNA]</scope>
    <source>
        <strain evidence="4 5">DSM 105466</strain>
    </source>
</reference>
<evidence type="ECO:0000259" key="3">
    <source>
        <dbReference type="PROSITE" id="PS50213"/>
    </source>
</evidence>
<dbReference type="InterPro" id="IPR040200">
    <property type="entry name" value="Mug57-like"/>
</dbReference>
<feature type="non-terminal residue" evidence="4">
    <location>
        <position position="1"/>
    </location>
</feature>
<proteinExistence type="predicted"/>
<evidence type="ECO:0000313" key="5">
    <source>
        <dbReference type="Proteomes" id="UP000258309"/>
    </source>
</evidence>
<feature type="region of interest" description="Disordered" evidence="2">
    <location>
        <begin position="74"/>
        <end position="95"/>
    </location>
</feature>
<dbReference type="Proteomes" id="UP000258309">
    <property type="component" value="Unassembled WGS sequence"/>
</dbReference>
<feature type="non-terminal residue" evidence="4">
    <location>
        <position position="249"/>
    </location>
</feature>
<gene>
    <name evidence="4" type="ORF">B7463_g7983</name>
</gene>
<dbReference type="InterPro" id="IPR036378">
    <property type="entry name" value="FAS1_dom_sf"/>
</dbReference>
<dbReference type="PANTHER" id="PTHR28156">
    <property type="entry name" value="FAS1 DOMAIN-CONTAINING PROTEIN YDR262W"/>
    <property type="match status" value="1"/>
</dbReference>
<dbReference type="PROSITE" id="PS50213">
    <property type="entry name" value="FAS1"/>
    <property type="match status" value="1"/>
</dbReference>
<sequence>MAANLIRDKTSNTDPDKTLVDRNAPRQRHINPNQASYYRFNTAKMRLQSLIYHLLTATVATAIIPAQRPVMDSDLGPAVPAPPSEDTPSKHHVPADSNTVILSDVLGKDRSINIFAGFTRDIEEVTLRLENSAQNTTILAPVNSAIMGLPRKPWEDPREYASLGANAYEGDDGQERARANIRRFVEAHLVDVSPWKEGQKAKTLVGDEVWWEVKDGVKKIQPGNIEVISVPSKVYNGEVWILKGVRNYA</sequence>